<comment type="function">
    <text evidence="9">Involved in targeting and insertion of nascent membrane proteins into the cytoplasmic membrane. Acts as a receptor for the complex formed by the signal recognition particle (SRP) and the ribosome-nascent chain (RNC).</text>
</comment>
<keyword evidence="1 9" id="KW-1003">Cell membrane</keyword>
<evidence type="ECO:0000256" key="3">
    <source>
        <dbReference type="ARBA" id="ARBA00022741"/>
    </source>
</evidence>
<dbReference type="FunFam" id="3.40.50.300:FF:000053">
    <property type="entry name" value="Signal recognition particle receptor FtsY"/>
    <property type="match status" value="1"/>
</dbReference>
<gene>
    <name evidence="9 11" type="primary">ftsY</name>
    <name evidence="11" type="ORF">FNV44_03905</name>
</gene>
<dbReference type="Pfam" id="PF02881">
    <property type="entry name" value="SRP54_N"/>
    <property type="match status" value="1"/>
</dbReference>
<keyword evidence="5 9" id="KW-0342">GTP-binding</keyword>
<feature type="domain" description="SRP54-type proteins GTP-binding" evidence="10">
    <location>
        <begin position="288"/>
        <end position="301"/>
    </location>
</feature>
<dbReference type="GO" id="GO:0005525">
    <property type="term" value="F:GTP binding"/>
    <property type="evidence" value="ECO:0007669"/>
    <property type="project" value="UniProtKB-UniRule"/>
</dbReference>
<keyword evidence="4 9" id="KW-0378">Hydrolase</keyword>
<reference evidence="11 12" key="1">
    <citation type="submission" date="2019-07" db="EMBL/GenBank/DDBJ databases">
        <title>Genome sequence of Acholeplasma laidlawii strain with increased resistance to erythromycin.</title>
        <authorList>
            <person name="Medvedeva E.S."/>
            <person name="Baranova N.B."/>
            <person name="Siniagina M.N."/>
            <person name="Mouzykantov A."/>
            <person name="Chernova O.A."/>
            <person name="Chernov V.M."/>
        </authorList>
    </citation>
    <scope>NUCLEOTIDE SEQUENCE [LARGE SCALE GENOMIC DNA]</scope>
    <source>
        <strain evidence="11 12">PG8REry</strain>
    </source>
</reference>
<dbReference type="SMART" id="SM00962">
    <property type="entry name" value="SRP54"/>
    <property type="match status" value="1"/>
</dbReference>
<comment type="subcellular location">
    <subcellularLocation>
        <location evidence="9">Cell membrane</location>
        <topology evidence="9">Peripheral membrane protein</topology>
        <orientation evidence="9">Cytoplasmic side</orientation>
    </subcellularLocation>
    <subcellularLocation>
        <location evidence="9">Cytoplasm</location>
    </subcellularLocation>
</comment>
<dbReference type="InterPro" id="IPR036225">
    <property type="entry name" value="SRP/SRP_N"/>
</dbReference>
<sequence>MGFFSRLFKKKPKNDKYQMGLHKSRSSFDNLKKLLDESDTINDDLFDAIEDLLISADIGVDTVLHFTNELRNEVINKQFENPSDLSETIVDKLFEIYLKDEFVDTTLSFTEGEVNVFLFVGVNGVGKTTTIGKLAKQYKDQGKKVLMVAGDTFRAGAIEQLYEWSKRAKVDFYQKDAGSDPSSVIFEALEKAKKETYDLVLVDTAGRLQNKVNLMNELSKMKRVIEKALPSQPAETLLVIDATTGQNGMNQAKVFNEATDLTGIVLTKLDGTAKGGIVLAIRHLYNLPIKYVGLGEKIDDLVPFDIEDYIYNLFKGFF</sequence>
<dbReference type="Gene3D" id="3.40.50.300">
    <property type="entry name" value="P-loop containing nucleotide triphosphate hydrolases"/>
    <property type="match status" value="1"/>
</dbReference>
<dbReference type="InterPro" id="IPR000897">
    <property type="entry name" value="SRP54_GTPase_dom"/>
</dbReference>
<name>A0A553IJ07_ACHLA</name>
<evidence type="ECO:0000313" key="12">
    <source>
        <dbReference type="Proteomes" id="UP000315938"/>
    </source>
</evidence>
<comment type="subunit">
    <text evidence="9">Part of the signal recognition particle protein translocation system, which is composed of SRP and FtsY.</text>
</comment>
<organism evidence="11 12">
    <name type="scientific">Acholeplasma laidlawii</name>
    <dbReference type="NCBI Taxonomy" id="2148"/>
    <lineage>
        <taxon>Bacteria</taxon>
        <taxon>Bacillati</taxon>
        <taxon>Mycoplasmatota</taxon>
        <taxon>Mollicutes</taxon>
        <taxon>Acholeplasmatales</taxon>
        <taxon>Acholeplasmataceae</taxon>
        <taxon>Acholeplasma</taxon>
    </lineage>
</organism>
<evidence type="ECO:0000256" key="7">
    <source>
        <dbReference type="ARBA" id="ARBA00023170"/>
    </source>
</evidence>
<dbReference type="InterPro" id="IPR004390">
    <property type="entry name" value="SR_rcpt_FtsY"/>
</dbReference>
<feature type="binding site" evidence="9">
    <location>
        <begin position="203"/>
        <end position="207"/>
    </location>
    <ligand>
        <name>GTP</name>
        <dbReference type="ChEBI" id="CHEBI:37565"/>
    </ligand>
</feature>
<dbReference type="Pfam" id="PF00448">
    <property type="entry name" value="SRP54"/>
    <property type="match status" value="1"/>
</dbReference>
<dbReference type="PANTHER" id="PTHR43134">
    <property type="entry name" value="SIGNAL RECOGNITION PARTICLE RECEPTOR SUBUNIT ALPHA"/>
    <property type="match status" value="1"/>
</dbReference>
<dbReference type="InterPro" id="IPR013822">
    <property type="entry name" value="Signal_recog_particl_SRP54_hlx"/>
</dbReference>
<dbReference type="SUPFAM" id="SSF47364">
    <property type="entry name" value="Domain of the SRP/SRP receptor G-proteins"/>
    <property type="match status" value="1"/>
</dbReference>
<dbReference type="SUPFAM" id="SSF52540">
    <property type="entry name" value="P-loop containing nucleoside triphosphate hydrolases"/>
    <property type="match status" value="1"/>
</dbReference>
<evidence type="ECO:0000313" key="11">
    <source>
        <dbReference type="EMBL" id="TRY00200.1"/>
    </source>
</evidence>
<protein>
    <recommendedName>
        <fullName evidence="9">Signal recognition particle receptor FtsY</fullName>
        <shortName evidence="9">SRP receptor</shortName>
        <ecNumber evidence="9">3.6.5.4</ecNumber>
    </recommendedName>
</protein>
<dbReference type="PROSITE" id="PS00300">
    <property type="entry name" value="SRP54"/>
    <property type="match status" value="1"/>
</dbReference>
<evidence type="ECO:0000256" key="4">
    <source>
        <dbReference type="ARBA" id="ARBA00022801"/>
    </source>
</evidence>
<dbReference type="EC" id="3.6.5.4" evidence="9"/>
<keyword evidence="3 9" id="KW-0547">Nucleotide-binding</keyword>
<dbReference type="CDD" id="cd17874">
    <property type="entry name" value="FtsY"/>
    <property type="match status" value="1"/>
</dbReference>
<feature type="binding site" evidence="9">
    <location>
        <begin position="267"/>
        <end position="270"/>
    </location>
    <ligand>
        <name>GTP</name>
        <dbReference type="ChEBI" id="CHEBI:37565"/>
    </ligand>
</feature>
<evidence type="ECO:0000256" key="2">
    <source>
        <dbReference type="ARBA" id="ARBA00022490"/>
    </source>
</evidence>
<keyword evidence="7 9" id="KW-0675">Receptor</keyword>
<dbReference type="GO" id="GO:0006614">
    <property type="term" value="P:SRP-dependent cotranslational protein targeting to membrane"/>
    <property type="evidence" value="ECO:0007669"/>
    <property type="project" value="InterPro"/>
</dbReference>
<keyword evidence="6 9" id="KW-0472">Membrane</keyword>
<dbReference type="InterPro" id="IPR042101">
    <property type="entry name" value="SRP54_N_sf"/>
</dbReference>
<dbReference type="GeneID" id="41338531"/>
<evidence type="ECO:0000256" key="8">
    <source>
        <dbReference type="ARBA" id="ARBA00048027"/>
    </source>
</evidence>
<dbReference type="Gene3D" id="1.20.120.140">
    <property type="entry name" value="Signal recognition particle SRP54, nucleotide-binding domain"/>
    <property type="match status" value="1"/>
</dbReference>
<evidence type="ECO:0000256" key="9">
    <source>
        <dbReference type="HAMAP-Rule" id="MF_00920"/>
    </source>
</evidence>
<dbReference type="AlphaFoldDB" id="A0A553IJ07"/>
<comment type="catalytic activity">
    <reaction evidence="8 9">
        <text>GTP + H2O = GDP + phosphate + H(+)</text>
        <dbReference type="Rhea" id="RHEA:19669"/>
        <dbReference type="ChEBI" id="CHEBI:15377"/>
        <dbReference type="ChEBI" id="CHEBI:15378"/>
        <dbReference type="ChEBI" id="CHEBI:37565"/>
        <dbReference type="ChEBI" id="CHEBI:43474"/>
        <dbReference type="ChEBI" id="CHEBI:58189"/>
        <dbReference type="EC" id="3.6.5.4"/>
    </reaction>
</comment>
<evidence type="ECO:0000256" key="6">
    <source>
        <dbReference type="ARBA" id="ARBA00023136"/>
    </source>
</evidence>
<evidence type="ECO:0000256" key="5">
    <source>
        <dbReference type="ARBA" id="ARBA00023134"/>
    </source>
</evidence>
<dbReference type="HAMAP" id="MF_00920">
    <property type="entry name" value="FtsY"/>
    <property type="match status" value="1"/>
</dbReference>
<dbReference type="RefSeq" id="WP_012242300.1">
    <property type="nucleotide sequence ID" value="NZ_CP103951.1"/>
</dbReference>
<dbReference type="SMART" id="SM00382">
    <property type="entry name" value="AAA"/>
    <property type="match status" value="1"/>
</dbReference>
<dbReference type="Proteomes" id="UP000315938">
    <property type="component" value="Unassembled WGS sequence"/>
</dbReference>
<comment type="similarity">
    <text evidence="9">Belongs to the GTP-binding SRP family. FtsY subfamily.</text>
</comment>
<dbReference type="GO" id="GO:0005047">
    <property type="term" value="F:signal recognition particle binding"/>
    <property type="evidence" value="ECO:0007669"/>
    <property type="project" value="TreeGrafter"/>
</dbReference>
<dbReference type="InterPro" id="IPR027417">
    <property type="entry name" value="P-loop_NTPase"/>
</dbReference>
<dbReference type="GO" id="GO:0005886">
    <property type="term" value="C:plasma membrane"/>
    <property type="evidence" value="ECO:0007669"/>
    <property type="project" value="UniProtKB-SubCell"/>
</dbReference>
<dbReference type="GO" id="GO:0005737">
    <property type="term" value="C:cytoplasm"/>
    <property type="evidence" value="ECO:0007669"/>
    <property type="project" value="UniProtKB-SubCell"/>
</dbReference>
<dbReference type="GO" id="GO:0003924">
    <property type="term" value="F:GTPase activity"/>
    <property type="evidence" value="ECO:0007669"/>
    <property type="project" value="UniProtKB-UniRule"/>
</dbReference>
<dbReference type="NCBIfam" id="TIGR00064">
    <property type="entry name" value="ftsY"/>
    <property type="match status" value="1"/>
</dbReference>
<evidence type="ECO:0000259" key="10">
    <source>
        <dbReference type="PROSITE" id="PS00300"/>
    </source>
</evidence>
<evidence type="ECO:0000256" key="1">
    <source>
        <dbReference type="ARBA" id="ARBA00022475"/>
    </source>
</evidence>
<keyword evidence="2 9" id="KW-0963">Cytoplasm</keyword>
<dbReference type="InterPro" id="IPR003593">
    <property type="entry name" value="AAA+_ATPase"/>
</dbReference>
<dbReference type="EMBL" id="VKID01000001">
    <property type="protein sequence ID" value="TRY00200.1"/>
    <property type="molecule type" value="Genomic_DNA"/>
</dbReference>
<comment type="caution">
    <text evidence="11">The sequence shown here is derived from an EMBL/GenBank/DDBJ whole genome shotgun (WGS) entry which is preliminary data.</text>
</comment>
<accession>A0A553IJ07</accession>
<dbReference type="SMART" id="SM00963">
    <property type="entry name" value="SRP54_N"/>
    <property type="match status" value="1"/>
</dbReference>
<dbReference type="OMA" id="GISDQFQ"/>
<proteinExistence type="inferred from homology"/>
<feature type="binding site" evidence="9">
    <location>
        <begin position="121"/>
        <end position="128"/>
    </location>
    <ligand>
        <name>GTP</name>
        <dbReference type="ChEBI" id="CHEBI:37565"/>
    </ligand>
</feature>
<dbReference type="PANTHER" id="PTHR43134:SF1">
    <property type="entry name" value="SIGNAL RECOGNITION PARTICLE RECEPTOR SUBUNIT ALPHA"/>
    <property type="match status" value="1"/>
</dbReference>